<dbReference type="AlphaFoldDB" id="A0A8S3TPN1"/>
<feature type="signal peptide" evidence="1">
    <location>
        <begin position="1"/>
        <end position="17"/>
    </location>
</feature>
<keyword evidence="4" id="KW-1185">Reference proteome</keyword>
<evidence type="ECO:0000313" key="3">
    <source>
        <dbReference type="EMBL" id="CAG2233246.1"/>
    </source>
</evidence>
<feature type="domain" description="Fibrinogen C-terminal" evidence="2">
    <location>
        <begin position="93"/>
        <end position="307"/>
    </location>
</feature>
<reference evidence="3" key="1">
    <citation type="submission" date="2021-03" db="EMBL/GenBank/DDBJ databases">
        <authorList>
            <person name="Bekaert M."/>
        </authorList>
    </citation>
    <scope>NUCLEOTIDE SEQUENCE</scope>
</reference>
<dbReference type="PROSITE" id="PS51406">
    <property type="entry name" value="FIBRINOGEN_C_2"/>
    <property type="match status" value="1"/>
</dbReference>
<dbReference type="GO" id="GO:0005615">
    <property type="term" value="C:extracellular space"/>
    <property type="evidence" value="ECO:0007669"/>
    <property type="project" value="TreeGrafter"/>
</dbReference>
<dbReference type="Pfam" id="PF00147">
    <property type="entry name" value="Fibrinogen_C"/>
    <property type="match status" value="1"/>
</dbReference>
<dbReference type="PANTHER" id="PTHR19143">
    <property type="entry name" value="FIBRINOGEN/TENASCIN/ANGIOPOEITIN"/>
    <property type="match status" value="1"/>
</dbReference>
<accession>A0A8S3TPN1</accession>
<dbReference type="InterPro" id="IPR050373">
    <property type="entry name" value="Fibrinogen_C-term_domain"/>
</dbReference>
<evidence type="ECO:0000259" key="2">
    <source>
        <dbReference type="PROSITE" id="PS51406"/>
    </source>
</evidence>
<keyword evidence="1" id="KW-0732">Signal</keyword>
<dbReference type="InterPro" id="IPR002181">
    <property type="entry name" value="Fibrinogen_a/b/g_C_dom"/>
</dbReference>
<feature type="chain" id="PRO_5035936328" evidence="1">
    <location>
        <begin position="18"/>
        <end position="308"/>
    </location>
</feature>
<dbReference type="CDD" id="cd00087">
    <property type="entry name" value="FReD"/>
    <property type="match status" value="1"/>
</dbReference>
<evidence type="ECO:0000313" key="4">
    <source>
        <dbReference type="Proteomes" id="UP000683360"/>
    </source>
</evidence>
<sequence length="308" mass="34970">MFLLLIAVLLLLSCISGELNQFNCIEVIPGRLFKDHIVSSKDESSYTDCIAFCMDHDEIWLSASLQKNKCNCHNKHFIATDGSTDSSSTYFKLDKSTNSHNCYDIYSCYSKGNGVYNVSLDGTKDDFHIYCDMDNGGWSVIQRRFDGSLSFEKSYVEYQEGFGDVDGEYWLGLDNMHTLVSSGDFEVRFDLEDWEGNTGYAVYSYFSLTDKHSKYQLNISGYAGNVGDAARSHDGMLFSAGTIDNDYWPTKCVDRFGGGGFWYNKCHQININGDYNNTAYGEGINWGQWRGYHYSLKSVSMKVRPKQK</sequence>
<evidence type="ECO:0000256" key="1">
    <source>
        <dbReference type="SAM" id="SignalP"/>
    </source>
</evidence>
<gene>
    <name evidence="3" type="ORF">MEDL_45891</name>
</gene>
<dbReference type="InterPro" id="IPR014716">
    <property type="entry name" value="Fibrinogen_a/b/g_C_1"/>
</dbReference>
<name>A0A8S3TPN1_MYTED</name>
<dbReference type="SUPFAM" id="SSF56496">
    <property type="entry name" value="Fibrinogen C-terminal domain-like"/>
    <property type="match status" value="1"/>
</dbReference>
<proteinExistence type="predicted"/>
<dbReference type="SMART" id="SM00186">
    <property type="entry name" value="FBG"/>
    <property type="match status" value="1"/>
</dbReference>
<dbReference type="Proteomes" id="UP000683360">
    <property type="component" value="Unassembled WGS sequence"/>
</dbReference>
<protein>
    <submittedName>
        <fullName evidence="3">Tenascin-R,Ryncolin-2,Ficolin-1-A,Ryncolin-1,Fico lin-2,Fibrinogen-like protein 1,Tenascin,Microfibril-associated glycoprotein 4,Ficolin-1,Ryncolin-3</fullName>
    </submittedName>
</protein>
<organism evidence="3 4">
    <name type="scientific">Mytilus edulis</name>
    <name type="common">Blue mussel</name>
    <dbReference type="NCBI Taxonomy" id="6550"/>
    <lineage>
        <taxon>Eukaryota</taxon>
        <taxon>Metazoa</taxon>
        <taxon>Spiralia</taxon>
        <taxon>Lophotrochozoa</taxon>
        <taxon>Mollusca</taxon>
        <taxon>Bivalvia</taxon>
        <taxon>Autobranchia</taxon>
        <taxon>Pteriomorphia</taxon>
        <taxon>Mytilida</taxon>
        <taxon>Mytiloidea</taxon>
        <taxon>Mytilidae</taxon>
        <taxon>Mytilinae</taxon>
        <taxon>Mytilus</taxon>
    </lineage>
</organism>
<comment type="caution">
    <text evidence="3">The sequence shown here is derived from an EMBL/GenBank/DDBJ whole genome shotgun (WGS) entry which is preliminary data.</text>
</comment>
<dbReference type="InterPro" id="IPR036056">
    <property type="entry name" value="Fibrinogen-like_C"/>
</dbReference>
<dbReference type="OrthoDB" id="6111494at2759"/>
<dbReference type="Gene3D" id="3.90.215.10">
    <property type="entry name" value="Gamma Fibrinogen, chain A, domain 1"/>
    <property type="match status" value="1"/>
</dbReference>
<dbReference type="EMBL" id="CAJPWZ010002201">
    <property type="protein sequence ID" value="CAG2233246.1"/>
    <property type="molecule type" value="Genomic_DNA"/>
</dbReference>